<gene>
    <name evidence="1" type="ORF">GCM10010196_02080</name>
</gene>
<comment type="caution">
    <text evidence="1">The sequence shown here is derived from an EMBL/GenBank/DDBJ whole genome shotgun (WGS) entry which is preliminary data.</text>
</comment>
<dbReference type="Proteomes" id="UP000610303">
    <property type="component" value="Unassembled WGS sequence"/>
</dbReference>
<dbReference type="EMBL" id="BMRJ01000001">
    <property type="protein sequence ID" value="GGR13128.1"/>
    <property type="molecule type" value="Genomic_DNA"/>
</dbReference>
<sequence length="110" mass="12490">MRADALRRAQRTRWFPEPVEGEAMRADALRRAQRTRWFPEPVEGEAMRPDALRRAQRTRWFPEPVEGRRCARTRFDELSEPGFTELVERRATCAGGISGPGPPGPCGGAR</sequence>
<keyword evidence="2" id="KW-1185">Reference proteome</keyword>
<reference evidence="1" key="1">
    <citation type="journal article" date="2014" name="Int. J. Syst. Evol. Microbiol.">
        <title>Complete genome sequence of Corynebacterium casei LMG S-19264T (=DSM 44701T), isolated from a smear-ripened cheese.</title>
        <authorList>
            <consortium name="US DOE Joint Genome Institute (JGI-PGF)"/>
            <person name="Walter F."/>
            <person name="Albersmeier A."/>
            <person name="Kalinowski J."/>
            <person name="Ruckert C."/>
        </authorList>
    </citation>
    <scope>NUCLEOTIDE SEQUENCE</scope>
    <source>
        <strain evidence="1">JCM 3346</strain>
    </source>
</reference>
<name>A0A918F6P2_AGRME</name>
<organism evidence="1 2">
    <name type="scientific">Agromyces mediolanus</name>
    <name type="common">Corynebacterium mediolanum</name>
    <dbReference type="NCBI Taxonomy" id="41986"/>
    <lineage>
        <taxon>Bacteria</taxon>
        <taxon>Bacillati</taxon>
        <taxon>Actinomycetota</taxon>
        <taxon>Actinomycetes</taxon>
        <taxon>Micrococcales</taxon>
        <taxon>Microbacteriaceae</taxon>
        <taxon>Agromyces</taxon>
    </lineage>
</organism>
<accession>A0A918F6P2</accession>
<evidence type="ECO:0000313" key="1">
    <source>
        <dbReference type="EMBL" id="GGR13128.1"/>
    </source>
</evidence>
<reference evidence="1" key="2">
    <citation type="submission" date="2020-09" db="EMBL/GenBank/DDBJ databases">
        <authorList>
            <person name="Sun Q."/>
            <person name="Ohkuma M."/>
        </authorList>
    </citation>
    <scope>NUCLEOTIDE SEQUENCE</scope>
    <source>
        <strain evidence="1">JCM 3346</strain>
    </source>
</reference>
<evidence type="ECO:0000313" key="2">
    <source>
        <dbReference type="Proteomes" id="UP000610303"/>
    </source>
</evidence>
<protein>
    <submittedName>
        <fullName evidence="1">Uncharacterized protein</fullName>
    </submittedName>
</protein>
<dbReference type="AlphaFoldDB" id="A0A918F6P2"/>
<proteinExistence type="predicted"/>